<proteinExistence type="predicted"/>
<dbReference type="InterPro" id="IPR050235">
    <property type="entry name" value="CK1_Ser-Thr_kinase"/>
</dbReference>
<dbReference type="EC" id="2.7.11.1" evidence="1"/>
<accession>A0A183GH97</accession>
<dbReference type="GO" id="GO:0005524">
    <property type="term" value="F:ATP binding"/>
    <property type="evidence" value="ECO:0007669"/>
    <property type="project" value="InterPro"/>
</dbReference>
<evidence type="ECO:0000313" key="3">
    <source>
        <dbReference type="Proteomes" id="UP000050761"/>
    </source>
</evidence>
<dbReference type="GO" id="GO:0004674">
    <property type="term" value="F:protein serine/threonine kinase activity"/>
    <property type="evidence" value="ECO:0007669"/>
    <property type="project" value="UniProtKB-EC"/>
</dbReference>
<dbReference type="PROSITE" id="PS50011">
    <property type="entry name" value="PROTEIN_KINASE_DOM"/>
    <property type="match status" value="1"/>
</dbReference>
<dbReference type="Pfam" id="PF00069">
    <property type="entry name" value="Pkinase"/>
    <property type="match status" value="1"/>
</dbReference>
<dbReference type="PROSITE" id="PS00108">
    <property type="entry name" value="PROTEIN_KINASE_ST"/>
    <property type="match status" value="1"/>
</dbReference>
<reference evidence="4" key="1">
    <citation type="submission" date="2019-09" db="UniProtKB">
        <authorList>
            <consortium name="WormBaseParasite"/>
        </authorList>
    </citation>
    <scope>IDENTIFICATION</scope>
</reference>
<evidence type="ECO:0000313" key="4">
    <source>
        <dbReference type="WBParaSite" id="HPBE_0002192501-mRNA-1"/>
    </source>
</evidence>
<evidence type="ECO:0000259" key="2">
    <source>
        <dbReference type="PROSITE" id="PS50011"/>
    </source>
</evidence>
<feature type="domain" description="Protein kinase" evidence="2">
    <location>
        <begin position="1"/>
        <end position="216"/>
    </location>
</feature>
<evidence type="ECO:0000256" key="1">
    <source>
        <dbReference type="ARBA" id="ARBA00012513"/>
    </source>
</evidence>
<protein>
    <recommendedName>
        <fullName evidence="1">non-specific serine/threonine protein kinase</fullName>
        <ecNumber evidence="1">2.7.11.1</ecNumber>
    </recommendedName>
</protein>
<dbReference type="InterPro" id="IPR000719">
    <property type="entry name" value="Prot_kinase_dom"/>
</dbReference>
<dbReference type="SUPFAM" id="SSF56112">
    <property type="entry name" value="Protein kinase-like (PK-like)"/>
    <property type="match status" value="1"/>
</dbReference>
<dbReference type="Gene3D" id="1.10.510.10">
    <property type="entry name" value="Transferase(Phosphotransferase) domain 1"/>
    <property type="match status" value="1"/>
</dbReference>
<keyword evidence="3" id="KW-1185">Reference proteome</keyword>
<dbReference type="InterPro" id="IPR008271">
    <property type="entry name" value="Ser/Thr_kinase_AS"/>
</dbReference>
<dbReference type="PANTHER" id="PTHR11909">
    <property type="entry name" value="CASEIN KINASE-RELATED"/>
    <property type="match status" value="1"/>
</dbReference>
<dbReference type="Gene3D" id="3.30.200.20">
    <property type="entry name" value="Phosphorylase Kinase, domain 1"/>
    <property type="match status" value="1"/>
</dbReference>
<name>A0A183GH97_HELPZ</name>
<dbReference type="WBParaSite" id="HPBE_0002192501-mRNA-1">
    <property type="protein sequence ID" value="HPBE_0002192501-mRNA-1"/>
    <property type="gene ID" value="HPBE_0002192501"/>
</dbReference>
<sequence>LKAEPNDVEGGSAIKLEIAILRSVTESGEKPHIPCVFHAAKHKKYCYMVMTLLGDNLKTLKVRRKLILDCEIFPQLSKRADVARHVESNRSAVLIQVGYVSLPPSRTRTMSKTLVFSVKIIHDYGYIHRDIKPNNFVMGHRDDLQRARLVHILDFGLARSYAAFVSGHFYPSYLQYKRASLCTETMDIGRFNYASGLCSDFRRLFRNQCFILPKEL</sequence>
<organism evidence="3 4">
    <name type="scientific">Heligmosomoides polygyrus</name>
    <name type="common">Parasitic roundworm</name>
    <dbReference type="NCBI Taxonomy" id="6339"/>
    <lineage>
        <taxon>Eukaryota</taxon>
        <taxon>Metazoa</taxon>
        <taxon>Ecdysozoa</taxon>
        <taxon>Nematoda</taxon>
        <taxon>Chromadorea</taxon>
        <taxon>Rhabditida</taxon>
        <taxon>Rhabditina</taxon>
        <taxon>Rhabditomorpha</taxon>
        <taxon>Strongyloidea</taxon>
        <taxon>Heligmosomidae</taxon>
        <taxon>Heligmosomoides</taxon>
    </lineage>
</organism>
<dbReference type="AlphaFoldDB" id="A0A183GH97"/>
<dbReference type="InterPro" id="IPR011009">
    <property type="entry name" value="Kinase-like_dom_sf"/>
</dbReference>
<dbReference type="Proteomes" id="UP000050761">
    <property type="component" value="Unassembled WGS sequence"/>
</dbReference>